<dbReference type="PANTHER" id="PTHR10742">
    <property type="entry name" value="FLAVIN MONOAMINE OXIDASE"/>
    <property type="match status" value="1"/>
</dbReference>
<dbReference type="Proteomes" id="UP001245370">
    <property type="component" value="Unassembled WGS sequence"/>
</dbReference>
<comment type="pathway">
    <text evidence="1">Plant hormone metabolism; auxin biosynthesis.</text>
</comment>
<dbReference type="Gene3D" id="3.50.50.60">
    <property type="entry name" value="FAD/NAD(P)-binding domain"/>
    <property type="match status" value="1"/>
</dbReference>
<evidence type="ECO:0000313" key="8">
    <source>
        <dbReference type="EMBL" id="GLI20864.1"/>
    </source>
</evidence>
<evidence type="ECO:0000313" key="10">
    <source>
        <dbReference type="Proteomes" id="UP001144397"/>
    </source>
</evidence>
<evidence type="ECO:0000256" key="3">
    <source>
        <dbReference type="ARBA" id="ARBA00012535"/>
    </source>
</evidence>
<dbReference type="GO" id="GO:0050361">
    <property type="term" value="F:tryptophan 2-monooxygenase activity"/>
    <property type="evidence" value="ECO:0007669"/>
    <property type="project" value="UniProtKB-EC"/>
</dbReference>
<sequence>MTGPDRPPHPGRGLSRRALLARGVALAATPLVGMSLATSRALGQQTDADVIIIGAGAAGIAAARRIAEAGRSYVLLEAAKQVGGRTVTDTTQFGVPFDLGAARLNMPAARPMAAFGRAEGLDIYRAPEGGRLYVGGREAGDTDYEDFIATVRRGERAIVAAGDANRDMAASRALPDLGPWGPSARFVLGPFNCAKELDQVSTVDVSRFDERESEDICRQGVGTLVAQLARPLTVRLEVAARAIDLSPRLVSVQTNKGTVTGRTVIVAVPPSLIAAGKLRIGPSLPQRYRTAVEKITLGAFDHIGFRLPRNPGNLGADELIYFRADGPRAYALRARIGGTDLYSLEVGGDVATGLADSPPEAAAAFVKAALTREFGADTAARVGKVFATRWSKEPWALGAFSCALPGFGNMRRAFTETVGGRLVFAGEHTHETLWGTVGGAWLSGERAAKQALGLLGVRTG</sequence>
<gene>
    <name evidence="9" type="ORF">GGQ86_001054</name>
    <name evidence="8" type="ORF">XFLAVUS301_05380</name>
</gene>
<reference evidence="9 11" key="2">
    <citation type="submission" date="2023-07" db="EMBL/GenBank/DDBJ databases">
        <title>Genomic Encyclopedia of Type Strains, Phase IV (KMG-IV): sequencing the most valuable type-strain genomes for metagenomic binning, comparative biology and taxonomic classification.</title>
        <authorList>
            <person name="Goeker M."/>
        </authorList>
    </citation>
    <scope>NUCLEOTIDE SEQUENCE [LARGE SCALE GENOMIC DNA]</scope>
    <source>
        <strain evidence="9 11">DSM 338</strain>
    </source>
</reference>
<evidence type="ECO:0000256" key="1">
    <source>
        <dbReference type="ARBA" id="ARBA00004814"/>
    </source>
</evidence>
<dbReference type="PROSITE" id="PS51318">
    <property type="entry name" value="TAT"/>
    <property type="match status" value="1"/>
</dbReference>
<feature type="domain" description="Amine oxidase" evidence="7">
    <location>
        <begin position="58"/>
        <end position="451"/>
    </location>
</feature>
<evidence type="ECO:0000256" key="2">
    <source>
        <dbReference type="ARBA" id="ARBA00005833"/>
    </source>
</evidence>
<organism evidence="8 10">
    <name type="scientific">Xanthobacter flavus</name>
    <dbReference type="NCBI Taxonomy" id="281"/>
    <lineage>
        <taxon>Bacteria</taxon>
        <taxon>Pseudomonadati</taxon>
        <taxon>Pseudomonadota</taxon>
        <taxon>Alphaproteobacteria</taxon>
        <taxon>Hyphomicrobiales</taxon>
        <taxon>Xanthobacteraceae</taxon>
        <taxon>Xanthobacter</taxon>
    </lineage>
</organism>
<dbReference type="PRINTS" id="PR00420">
    <property type="entry name" value="RNGMNOXGNASE"/>
</dbReference>
<protein>
    <recommendedName>
        <fullName evidence="4">Tryptophan 2-monooxygenase</fullName>
        <ecNumber evidence="3">1.13.12.3</ecNumber>
    </recommendedName>
</protein>
<dbReference type="AlphaFoldDB" id="A0A9W6FHS5"/>
<comment type="catalytic activity">
    <reaction evidence="6">
        <text>L-tryptophan + O2 = indole-3-acetamide + CO2 + H2O</text>
        <dbReference type="Rhea" id="RHEA:16165"/>
        <dbReference type="ChEBI" id="CHEBI:15377"/>
        <dbReference type="ChEBI" id="CHEBI:15379"/>
        <dbReference type="ChEBI" id="CHEBI:16031"/>
        <dbReference type="ChEBI" id="CHEBI:16526"/>
        <dbReference type="ChEBI" id="CHEBI:57912"/>
        <dbReference type="EC" id="1.13.12.3"/>
    </reaction>
</comment>
<evidence type="ECO:0000256" key="5">
    <source>
        <dbReference type="ARBA" id="ARBA00023070"/>
    </source>
</evidence>
<keyword evidence="11" id="KW-1185">Reference proteome</keyword>
<evidence type="ECO:0000313" key="9">
    <source>
        <dbReference type="EMBL" id="MDR6332590.1"/>
    </source>
</evidence>
<dbReference type="InterPro" id="IPR036188">
    <property type="entry name" value="FAD/NAD-bd_sf"/>
</dbReference>
<name>A0A9W6FHS5_XANFL</name>
<dbReference type="SUPFAM" id="SSF54373">
    <property type="entry name" value="FAD-linked reductases, C-terminal domain"/>
    <property type="match status" value="1"/>
</dbReference>
<evidence type="ECO:0000256" key="4">
    <source>
        <dbReference type="ARBA" id="ARBA00017871"/>
    </source>
</evidence>
<comment type="similarity">
    <text evidence="2">Belongs to the tryptophan 2-monooxygenase family.</text>
</comment>
<dbReference type="EMBL" id="JAVDPY010000002">
    <property type="protein sequence ID" value="MDR6332590.1"/>
    <property type="molecule type" value="Genomic_DNA"/>
</dbReference>
<dbReference type="PANTHER" id="PTHR10742:SF410">
    <property type="entry name" value="LYSINE-SPECIFIC HISTONE DEMETHYLASE 2"/>
    <property type="match status" value="1"/>
</dbReference>
<proteinExistence type="inferred from homology"/>
<keyword evidence="5" id="KW-0073">Auxin biosynthesis</keyword>
<dbReference type="GeneID" id="95761335"/>
<dbReference type="GO" id="GO:0009851">
    <property type="term" value="P:auxin biosynthetic process"/>
    <property type="evidence" value="ECO:0007669"/>
    <property type="project" value="UniProtKB-KW"/>
</dbReference>
<dbReference type="EMBL" id="BSDO01000001">
    <property type="protein sequence ID" value="GLI20864.1"/>
    <property type="molecule type" value="Genomic_DNA"/>
</dbReference>
<dbReference type="RefSeq" id="WP_281805182.1">
    <property type="nucleotide sequence ID" value="NZ_BSDO01000001.1"/>
</dbReference>
<dbReference type="Proteomes" id="UP001144397">
    <property type="component" value="Unassembled WGS sequence"/>
</dbReference>
<evidence type="ECO:0000259" key="7">
    <source>
        <dbReference type="Pfam" id="PF01593"/>
    </source>
</evidence>
<accession>A0A9W6FHS5</accession>
<dbReference type="InterPro" id="IPR006311">
    <property type="entry name" value="TAT_signal"/>
</dbReference>
<evidence type="ECO:0000313" key="11">
    <source>
        <dbReference type="Proteomes" id="UP001245370"/>
    </source>
</evidence>
<evidence type="ECO:0000256" key="6">
    <source>
        <dbReference type="ARBA" id="ARBA00047321"/>
    </source>
</evidence>
<dbReference type="Pfam" id="PF01593">
    <property type="entry name" value="Amino_oxidase"/>
    <property type="match status" value="1"/>
</dbReference>
<dbReference type="EC" id="1.13.12.3" evidence="3"/>
<comment type="caution">
    <text evidence="8">The sequence shown here is derived from an EMBL/GenBank/DDBJ whole genome shotgun (WGS) entry which is preliminary data.</text>
</comment>
<dbReference type="SUPFAM" id="SSF51905">
    <property type="entry name" value="FAD/NAD(P)-binding domain"/>
    <property type="match status" value="1"/>
</dbReference>
<dbReference type="InterPro" id="IPR002937">
    <property type="entry name" value="Amino_oxidase"/>
</dbReference>
<dbReference type="InterPro" id="IPR050281">
    <property type="entry name" value="Flavin_monoamine_oxidase"/>
</dbReference>
<reference evidence="8" key="1">
    <citation type="submission" date="2022-12" db="EMBL/GenBank/DDBJ databases">
        <title>Reference genome sequencing for broad-spectrum identification of bacterial and archaeal isolates by mass spectrometry.</title>
        <authorList>
            <person name="Sekiguchi Y."/>
            <person name="Tourlousse D.M."/>
        </authorList>
    </citation>
    <scope>NUCLEOTIDE SEQUENCE</scope>
    <source>
        <strain evidence="8">301</strain>
    </source>
</reference>